<protein>
    <submittedName>
        <fullName evidence="2">Uncharacterized protein</fullName>
    </submittedName>
</protein>
<dbReference type="HOGENOM" id="CLU_1768279_0_0_1"/>
<name>F0XHI3_GROCL</name>
<dbReference type="RefSeq" id="XP_014172621.1">
    <property type="nucleotide sequence ID" value="XM_014317146.1"/>
</dbReference>
<evidence type="ECO:0000313" key="2">
    <source>
        <dbReference type="EMBL" id="EFX03139.1"/>
    </source>
</evidence>
<organism evidence="3">
    <name type="scientific">Grosmannia clavigera (strain kw1407 / UAMH 11150)</name>
    <name type="common">Blue stain fungus</name>
    <name type="synonym">Graphiocladiella clavigera</name>
    <dbReference type="NCBI Taxonomy" id="655863"/>
    <lineage>
        <taxon>Eukaryota</taxon>
        <taxon>Fungi</taxon>
        <taxon>Dikarya</taxon>
        <taxon>Ascomycota</taxon>
        <taxon>Pezizomycotina</taxon>
        <taxon>Sordariomycetes</taxon>
        <taxon>Sordariomycetidae</taxon>
        <taxon>Ophiostomatales</taxon>
        <taxon>Ophiostomataceae</taxon>
        <taxon>Leptographium</taxon>
    </lineage>
</organism>
<keyword evidence="3" id="KW-1185">Reference proteome</keyword>
<keyword evidence="1" id="KW-0732">Signal</keyword>
<dbReference type="AlphaFoldDB" id="F0XHI3"/>
<proteinExistence type="predicted"/>
<feature type="chain" id="PRO_5003259985" evidence="1">
    <location>
        <begin position="27"/>
        <end position="147"/>
    </location>
</feature>
<sequence>MDGDNYSRGLIATIVAIVAIVSEASAAEDDHAHPQTIGEGEVYVVMQKLTAIRPPAATEIGNERTATLVETDVTENRGIATENGNGTVVLDERCDEMRIGNYSATRTTLGLVVAVENEKEILTEIAIGGGVPLRLPRREELPQISPM</sequence>
<gene>
    <name evidence="2" type="ORF">CMQ_3068</name>
</gene>
<evidence type="ECO:0000256" key="1">
    <source>
        <dbReference type="SAM" id="SignalP"/>
    </source>
</evidence>
<dbReference type="InParanoid" id="F0XHI3"/>
<evidence type="ECO:0000313" key="3">
    <source>
        <dbReference type="Proteomes" id="UP000007796"/>
    </source>
</evidence>
<dbReference type="GeneID" id="25976127"/>
<accession>F0XHI3</accession>
<dbReference type="EMBL" id="GL629769">
    <property type="protein sequence ID" value="EFX03139.1"/>
    <property type="molecule type" value="Genomic_DNA"/>
</dbReference>
<feature type="signal peptide" evidence="1">
    <location>
        <begin position="1"/>
        <end position="26"/>
    </location>
</feature>
<reference evidence="2 3" key="1">
    <citation type="journal article" date="2011" name="Proc. Natl. Acad. Sci. U.S.A.">
        <title>Genome and transcriptome analyses of the mountain pine beetle-fungal symbiont Grosmannia clavigera, a lodgepole pine pathogen.</title>
        <authorList>
            <person name="DiGuistini S."/>
            <person name="Wang Y."/>
            <person name="Liao N.Y."/>
            <person name="Taylor G."/>
            <person name="Tanguay P."/>
            <person name="Feau N."/>
            <person name="Henrissat B."/>
            <person name="Chan S.K."/>
            <person name="Hesse-Orce U."/>
            <person name="Alamouti S.M."/>
            <person name="Tsui C.K.M."/>
            <person name="Docking R.T."/>
            <person name="Levasseur A."/>
            <person name="Haridas S."/>
            <person name="Robertson G."/>
            <person name="Birol I."/>
            <person name="Holt R.A."/>
            <person name="Marra M.A."/>
            <person name="Hamelin R.C."/>
            <person name="Hirst M."/>
            <person name="Jones S.J.M."/>
            <person name="Bohlmann J."/>
            <person name="Breuil C."/>
        </authorList>
    </citation>
    <scope>NUCLEOTIDE SEQUENCE [LARGE SCALE GENOMIC DNA]</scope>
    <source>
        <strain evidence="3">kw1407 / UAMH 11150</strain>
    </source>
</reference>
<dbReference type="Proteomes" id="UP000007796">
    <property type="component" value="Unassembled WGS sequence"/>
</dbReference>